<evidence type="ECO:0000256" key="6">
    <source>
        <dbReference type="ARBA" id="ARBA00022737"/>
    </source>
</evidence>
<evidence type="ECO:0000256" key="3">
    <source>
        <dbReference type="ARBA" id="ARBA00022525"/>
    </source>
</evidence>
<evidence type="ECO:0000256" key="8">
    <source>
        <dbReference type="ARBA" id="ARBA00023157"/>
    </source>
</evidence>
<feature type="signal peptide" evidence="9">
    <location>
        <begin position="1"/>
        <end position="18"/>
    </location>
</feature>
<dbReference type="GO" id="GO:0016020">
    <property type="term" value="C:membrane"/>
    <property type="evidence" value="ECO:0007669"/>
    <property type="project" value="UniProtKB-SubCell"/>
</dbReference>
<dbReference type="EnsemblMetazoa" id="CLYHEMT023779.1">
    <property type="protein sequence ID" value="CLYHEMP023779.1"/>
    <property type="gene ID" value="CLYHEMG023779"/>
</dbReference>
<dbReference type="AlphaFoldDB" id="A0A7M6DR87"/>
<evidence type="ECO:0000313" key="10">
    <source>
        <dbReference type="EnsemblMetazoa" id="CLYHEMP023779.1"/>
    </source>
</evidence>
<dbReference type="PRINTS" id="PR01705">
    <property type="entry name" value="TSP1REPEAT"/>
</dbReference>
<evidence type="ECO:0000313" key="11">
    <source>
        <dbReference type="Proteomes" id="UP000594262"/>
    </source>
</evidence>
<keyword evidence="11" id="KW-1185">Reference proteome</keyword>
<dbReference type="Pfam" id="PF00090">
    <property type="entry name" value="TSP_1"/>
    <property type="match status" value="2"/>
</dbReference>
<evidence type="ECO:0000256" key="4">
    <source>
        <dbReference type="ARBA" id="ARBA00022692"/>
    </source>
</evidence>
<dbReference type="InterPro" id="IPR036383">
    <property type="entry name" value="TSP1_rpt_sf"/>
</dbReference>
<evidence type="ECO:0000256" key="1">
    <source>
        <dbReference type="ARBA" id="ARBA00004167"/>
    </source>
</evidence>
<dbReference type="InterPro" id="IPR000884">
    <property type="entry name" value="TSP1_rpt"/>
</dbReference>
<keyword evidence="7" id="KW-0472">Membrane</keyword>
<keyword evidence="7" id="KW-1133">Transmembrane helix</keyword>
<evidence type="ECO:0000256" key="2">
    <source>
        <dbReference type="ARBA" id="ARBA00004613"/>
    </source>
</evidence>
<sequence length="464" mass="51569">MAYFSLGILFLLIPFVAASVCNSGCQRTFKKLGCFAFQEETTPNLLITDLVANEFTSSGILIDQSKDLEASILSLLCRCLTKTKAMGYTIFGLTNRGQCHAGNQETKLNKLAKDGRFAPPLACSNTNKGLCNVLNETENCFGKDMHSFYYQVMKTVDGQWGSWSLFTKCNTTCGKAFKTRQRSCDQPKPLYGGKMCQGPSVEVQECHLGGCPRDGGYTSWSTFSSCTLSCGGGVQSRTRSCTQPPPLNGGKKCSGPSSETKACNTQPCPAPWTCQQKTTQWDVDGNGDARYFDRHQLTCPSATAINLLRLERDSTLTKYRFVYKCCSIGATACNSTKLTRNSFSYDGTGSARYLDRQYVECNKHLISSLRLETNLLNFQGDKIRYVYNCCQAPNQHRTCYSAMTKFSDDGGGSAIYLDRQKIECNREFSLSAFRLVRDTNTMKHWSYKYTCCKTTPKSLVKTVV</sequence>
<evidence type="ECO:0000256" key="5">
    <source>
        <dbReference type="ARBA" id="ARBA00022729"/>
    </source>
</evidence>
<dbReference type="PANTHER" id="PTHR22906:SF43">
    <property type="entry name" value="PROPERDIN"/>
    <property type="match status" value="1"/>
</dbReference>
<reference evidence="10" key="1">
    <citation type="submission" date="2021-01" db="UniProtKB">
        <authorList>
            <consortium name="EnsemblMetazoa"/>
        </authorList>
    </citation>
    <scope>IDENTIFICATION</scope>
</reference>
<dbReference type="OrthoDB" id="5988289at2759"/>
<organism evidence="10 11">
    <name type="scientific">Clytia hemisphaerica</name>
    <dbReference type="NCBI Taxonomy" id="252671"/>
    <lineage>
        <taxon>Eukaryota</taxon>
        <taxon>Metazoa</taxon>
        <taxon>Cnidaria</taxon>
        <taxon>Hydrozoa</taxon>
        <taxon>Hydroidolina</taxon>
        <taxon>Leptothecata</taxon>
        <taxon>Obeliida</taxon>
        <taxon>Clytiidae</taxon>
        <taxon>Clytia</taxon>
    </lineage>
</organism>
<dbReference type="PROSITE" id="PS50092">
    <property type="entry name" value="TSP1"/>
    <property type="match status" value="2"/>
</dbReference>
<keyword evidence="3" id="KW-0964">Secreted</keyword>
<name>A0A7M6DR87_9CNID</name>
<dbReference type="InterPro" id="IPR052065">
    <property type="entry name" value="Compl_asym_regulator"/>
</dbReference>
<feature type="chain" id="PRO_5029742296" evidence="9">
    <location>
        <begin position="19"/>
        <end position="464"/>
    </location>
</feature>
<comment type="subcellular location">
    <subcellularLocation>
        <location evidence="1">Membrane</location>
        <topology evidence="1">Single-pass membrane protein</topology>
    </subcellularLocation>
    <subcellularLocation>
        <location evidence="2">Secreted</location>
    </subcellularLocation>
</comment>
<dbReference type="Proteomes" id="UP000594262">
    <property type="component" value="Unplaced"/>
</dbReference>
<dbReference type="SUPFAM" id="SSF82895">
    <property type="entry name" value="TSP-1 type 1 repeat"/>
    <property type="match status" value="2"/>
</dbReference>
<keyword evidence="6" id="KW-0677">Repeat</keyword>
<accession>A0A7M6DR87</accession>
<keyword evidence="5 9" id="KW-0732">Signal</keyword>
<dbReference type="GeneID" id="136808550"/>
<dbReference type="Gene3D" id="2.20.100.10">
    <property type="entry name" value="Thrombospondin type-1 (TSP1) repeat"/>
    <property type="match status" value="2"/>
</dbReference>
<dbReference type="SMART" id="SM00209">
    <property type="entry name" value="TSP1"/>
    <property type="match status" value="2"/>
</dbReference>
<dbReference type="FunFam" id="2.20.100.10:FF:000007">
    <property type="entry name" value="Thrombospondin 1"/>
    <property type="match status" value="1"/>
</dbReference>
<keyword evidence="8" id="KW-1015">Disulfide bond</keyword>
<evidence type="ECO:0000256" key="7">
    <source>
        <dbReference type="ARBA" id="ARBA00022989"/>
    </source>
</evidence>
<dbReference type="PANTHER" id="PTHR22906">
    <property type="entry name" value="PROPERDIN"/>
    <property type="match status" value="1"/>
</dbReference>
<dbReference type="RefSeq" id="XP_066921179.1">
    <property type="nucleotide sequence ID" value="XM_067065078.1"/>
</dbReference>
<dbReference type="FunFam" id="2.20.100.10:FF:000001">
    <property type="entry name" value="semaphorin-5A isoform X1"/>
    <property type="match status" value="1"/>
</dbReference>
<proteinExistence type="predicted"/>
<evidence type="ECO:0000256" key="9">
    <source>
        <dbReference type="SAM" id="SignalP"/>
    </source>
</evidence>
<protein>
    <submittedName>
        <fullName evidence="10">Uncharacterized protein</fullName>
    </submittedName>
</protein>
<keyword evidence="4" id="KW-0812">Transmembrane</keyword>